<dbReference type="SUPFAM" id="SSF63829">
    <property type="entry name" value="Calcium-dependent phosphotriesterase"/>
    <property type="match status" value="1"/>
</dbReference>
<gene>
    <name evidence="11" type="ORF">HH215_30305</name>
</gene>
<feature type="transmembrane region" description="Helical" evidence="8">
    <location>
        <begin position="597"/>
        <end position="620"/>
    </location>
</feature>
<keyword evidence="6" id="KW-0802">TPR repeat</keyword>
<dbReference type="SUPFAM" id="SSF81901">
    <property type="entry name" value="HCP-like"/>
    <property type="match status" value="1"/>
</dbReference>
<reference evidence="11 12" key="1">
    <citation type="submission" date="2020-04" db="EMBL/GenBank/DDBJ databases">
        <title>Genome sequencing of novel species.</title>
        <authorList>
            <person name="Heo J."/>
            <person name="Kim S.-J."/>
            <person name="Kim J.-S."/>
            <person name="Hong S.-B."/>
            <person name="Kwon S.-W."/>
        </authorList>
    </citation>
    <scope>NUCLEOTIDE SEQUENCE [LARGE SCALE GENOMIC DNA]</scope>
    <source>
        <strain evidence="11 12">MFER-1</strain>
    </source>
</reference>
<dbReference type="AlphaFoldDB" id="A0A7Z2VQ03"/>
<evidence type="ECO:0000256" key="6">
    <source>
        <dbReference type="PROSITE-ProRule" id="PRU00339"/>
    </source>
</evidence>
<dbReference type="CDD" id="cd05819">
    <property type="entry name" value="NHL"/>
    <property type="match status" value="1"/>
</dbReference>
<keyword evidence="5 8" id="KW-0472">Membrane</keyword>
<keyword evidence="2 8" id="KW-0812">Transmembrane</keyword>
<dbReference type="Pfam" id="PF04893">
    <property type="entry name" value="Yip1"/>
    <property type="match status" value="1"/>
</dbReference>
<dbReference type="PROSITE" id="PS51125">
    <property type="entry name" value="NHL"/>
    <property type="match status" value="1"/>
</dbReference>
<sequence length="671" mass="76413">MKRWLVFLLLAATALLAAPVTTHARLPYQTTYFDSNLSYWFGIQAIYKPEGAFGDNFDEPVDLHIGTDDNVYVADKGNDKIYVMANDGNVIRSIGDEEGAGALSSPEGVFVAPNGEVYVADSGNQRIAVFDAEGKFNREYKKPDTTVMAQEQFVPIKLVVDRRGVMYVGLNASYQGLVRINQEGKFMGYFGANKAQQTLLNWLKKLILNKEQLAKEVPSLPKPIVNISLDKDGFIYTSTGGNFGVGAIRKLNAGGVDAFKNKTFQHSHGIKDVAIDKNGFLYNIDLDFGRANIFDRNGLPLFAFGFTDVNTQQYGVFGFPTSIGVDSKFNIWVSDSRTKTVHKFKRTEFGHDVMNALVLYGEGKYEQSKPYWERVFARNEMFNSIYQGLGKVYLEEKNNEKALEFMKEAYDTKGYSKAFWEIRLVWLQNHFFGLLLGIAAFVVLVKYFPWAVRKTLERRPLPKSFDRHLADVRNFFHVMIHPYDGFYRLKEARVAPWLVIALLVVVVSVKIAAIYLTGFLINPIDVSQVDLFNALLWFVLPWITWIIANYLVCSIKDGEGKFREVIQGSTYALAPFVVFSIPLMILSNVMTLEESVLFNSLSSVMYIWMAAMFIVMTQVIHNFDFLESLKNIVITVFTIGTIWLFGFIVFGLTYNLYDFFHQLYNEVIFYR</sequence>
<evidence type="ECO:0000259" key="10">
    <source>
        <dbReference type="Pfam" id="PF04893"/>
    </source>
</evidence>
<dbReference type="GO" id="GO:0043161">
    <property type="term" value="P:proteasome-mediated ubiquitin-dependent protein catabolic process"/>
    <property type="evidence" value="ECO:0007669"/>
    <property type="project" value="TreeGrafter"/>
</dbReference>
<dbReference type="RefSeq" id="WP_169283292.1">
    <property type="nucleotide sequence ID" value="NZ_CP051680.1"/>
</dbReference>
<evidence type="ECO:0000313" key="11">
    <source>
        <dbReference type="EMBL" id="QJD87046.1"/>
    </source>
</evidence>
<dbReference type="SUPFAM" id="SSF101898">
    <property type="entry name" value="NHL repeat"/>
    <property type="match status" value="1"/>
</dbReference>
<organism evidence="11 12">
    <name type="scientific">Cohnella herbarum</name>
    <dbReference type="NCBI Taxonomy" id="2728023"/>
    <lineage>
        <taxon>Bacteria</taxon>
        <taxon>Bacillati</taxon>
        <taxon>Bacillota</taxon>
        <taxon>Bacilli</taxon>
        <taxon>Bacillales</taxon>
        <taxon>Paenibacillaceae</taxon>
        <taxon>Cohnella</taxon>
    </lineage>
</organism>
<evidence type="ECO:0000256" key="7">
    <source>
        <dbReference type="PROSITE-ProRule" id="PRU00504"/>
    </source>
</evidence>
<dbReference type="Proteomes" id="UP000502248">
    <property type="component" value="Chromosome"/>
</dbReference>
<dbReference type="PROSITE" id="PS50005">
    <property type="entry name" value="TPR"/>
    <property type="match status" value="1"/>
</dbReference>
<evidence type="ECO:0000256" key="1">
    <source>
        <dbReference type="ARBA" id="ARBA00004141"/>
    </source>
</evidence>
<dbReference type="PANTHER" id="PTHR24104:SF25">
    <property type="entry name" value="PROTEIN LIN-41"/>
    <property type="match status" value="1"/>
</dbReference>
<comment type="subcellular location">
    <subcellularLocation>
        <location evidence="1">Membrane</location>
        <topology evidence="1">Multi-pass membrane protein</topology>
    </subcellularLocation>
</comment>
<evidence type="ECO:0000313" key="12">
    <source>
        <dbReference type="Proteomes" id="UP000502248"/>
    </source>
</evidence>
<dbReference type="InterPro" id="IPR006977">
    <property type="entry name" value="Yip1_dom"/>
</dbReference>
<dbReference type="InterPro" id="IPR001258">
    <property type="entry name" value="NHL_repeat"/>
</dbReference>
<evidence type="ECO:0000256" key="8">
    <source>
        <dbReference type="SAM" id="Phobius"/>
    </source>
</evidence>
<dbReference type="Gene3D" id="2.120.10.30">
    <property type="entry name" value="TolB, C-terminal domain"/>
    <property type="match status" value="2"/>
</dbReference>
<dbReference type="EMBL" id="CP051680">
    <property type="protein sequence ID" value="QJD87046.1"/>
    <property type="molecule type" value="Genomic_DNA"/>
</dbReference>
<feature type="repeat" description="NHL" evidence="7">
    <location>
        <begin position="96"/>
        <end position="133"/>
    </location>
</feature>
<accession>A0A7Z2VQ03</accession>
<feature type="repeat" description="TPR" evidence="6">
    <location>
        <begin position="383"/>
        <end position="416"/>
    </location>
</feature>
<dbReference type="InterPro" id="IPR050952">
    <property type="entry name" value="TRIM-NHL_E3_ligases"/>
</dbReference>
<feature type="transmembrane region" description="Helical" evidence="8">
    <location>
        <begin position="534"/>
        <end position="553"/>
    </location>
</feature>
<dbReference type="GO" id="GO:0000209">
    <property type="term" value="P:protein polyubiquitination"/>
    <property type="evidence" value="ECO:0007669"/>
    <property type="project" value="TreeGrafter"/>
</dbReference>
<feature type="chain" id="PRO_5039710007" description="Yip1 domain-containing protein" evidence="9">
    <location>
        <begin position="18"/>
        <end position="671"/>
    </location>
</feature>
<dbReference type="InterPro" id="IPR011042">
    <property type="entry name" value="6-blade_b-propeller_TolB-like"/>
</dbReference>
<feature type="transmembrane region" description="Helical" evidence="8">
    <location>
        <begin position="431"/>
        <end position="449"/>
    </location>
</feature>
<proteinExistence type="predicted"/>
<feature type="transmembrane region" description="Helical" evidence="8">
    <location>
        <begin position="565"/>
        <end position="585"/>
    </location>
</feature>
<dbReference type="GO" id="GO:0061630">
    <property type="term" value="F:ubiquitin protein ligase activity"/>
    <property type="evidence" value="ECO:0007669"/>
    <property type="project" value="TreeGrafter"/>
</dbReference>
<feature type="domain" description="Yip1" evidence="10">
    <location>
        <begin position="476"/>
        <end position="645"/>
    </location>
</feature>
<dbReference type="GO" id="GO:0008270">
    <property type="term" value="F:zinc ion binding"/>
    <property type="evidence" value="ECO:0007669"/>
    <property type="project" value="UniProtKB-KW"/>
</dbReference>
<dbReference type="Pfam" id="PF01436">
    <property type="entry name" value="NHL"/>
    <property type="match status" value="1"/>
</dbReference>
<feature type="transmembrane region" description="Helical" evidence="8">
    <location>
        <begin position="497"/>
        <end position="522"/>
    </location>
</feature>
<evidence type="ECO:0000256" key="9">
    <source>
        <dbReference type="SAM" id="SignalP"/>
    </source>
</evidence>
<dbReference type="KEGG" id="cheb:HH215_30305"/>
<keyword evidence="12" id="KW-1185">Reference proteome</keyword>
<evidence type="ECO:0000256" key="5">
    <source>
        <dbReference type="ARBA" id="ARBA00023136"/>
    </source>
</evidence>
<feature type="signal peptide" evidence="9">
    <location>
        <begin position="1"/>
        <end position="17"/>
    </location>
</feature>
<name>A0A7Z2VQ03_9BACL</name>
<feature type="transmembrane region" description="Helical" evidence="8">
    <location>
        <begin position="632"/>
        <end position="657"/>
    </location>
</feature>
<dbReference type="InterPro" id="IPR019734">
    <property type="entry name" value="TPR_rpt"/>
</dbReference>
<evidence type="ECO:0000256" key="3">
    <source>
        <dbReference type="ARBA" id="ARBA00022737"/>
    </source>
</evidence>
<evidence type="ECO:0000256" key="2">
    <source>
        <dbReference type="ARBA" id="ARBA00022692"/>
    </source>
</evidence>
<dbReference type="PANTHER" id="PTHR24104">
    <property type="entry name" value="E3 UBIQUITIN-PROTEIN LIGASE NHLRC1-RELATED"/>
    <property type="match status" value="1"/>
</dbReference>
<keyword evidence="9" id="KW-0732">Signal</keyword>
<keyword evidence="4 8" id="KW-1133">Transmembrane helix</keyword>
<evidence type="ECO:0000256" key="4">
    <source>
        <dbReference type="ARBA" id="ARBA00022989"/>
    </source>
</evidence>
<protein>
    <recommendedName>
        <fullName evidence="10">Yip1 domain-containing protein</fullName>
    </recommendedName>
</protein>
<keyword evidence="3" id="KW-0677">Repeat</keyword>
<dbReference type="GO" id="GO:0016020">
    <property type="term" value="C:membrane"/>
    <property type="evidence" value="ECO:0007669"/>
    <property type="project" value="UniProtKB-SubCell"/>
</dbReference>